<accession>A0A0U3UIK1</accession>
<dbReference type="EMBL" id="KT944278">
    <property type="protein sequence ID" value="ALV86815.1"/>
    <property type="molecule type" value="Genomic_DNA"/>
</dbReference>
<evidence type="ECO:0000313" key="1">
    <source>
        <dbReference type="EMBL" id="ALV86815.1"/>
    </source>
</evidence>
<sequence length="54" mass="5950">MNEKGLLTLKPGITLEALQSQAKSQTDLAAAQAMQQAKHELFARFVKPKRRANA</sequence>
<dbReference type="AlphaFoldDB" id="A0A0U3UIK1"/>
<protein>
    <submittedName>
        <fullName evidence="1">Integrase catalytic region</fullName>
    </submittedName>
</protein>
<reference evidence="1" key="1">
    <citation type="submission" date="2015-10" db="EMBL/GenBank/DDBJ databases">
        <title>Biosynthesis of SCL-MCL polyhydroxyalkanoates by metagenomic clones in Pseudomonas putida.</title>
        <authorList>
            <person name="Cheng J."/>
            <person name="Charles T.C."/>
        </authorList>
    </citation>
    <scope>NUCLEOTIDE SEQUENCE</scope>
</reference>
<proteinExistence type="predicted"/>
<organism evidence="1">
    <name type="scientific">uncultured bacterium P11N2</name>
    <dbReference type="NCBI Taxonomy" id="1748282"/>
    <lineage>
        <taxon>Bacteria</taxon>
        <taxon>environmental samples</taxon>
    </lineage>
</organism>
<name>A0A0U3UIK1_9BACT</name>